<dbReference type="AlphaFoldDB" id="A0A2G9RML2"/>
<reference evidence="3" key="1">
    <citation type="journal article" date="2017" name="Nat. Commun.">
        <title>The North American bullfrog draft genome provides insight into hormonal regulation of long noncoding RNA.</title>
        <authorList>
            <person name="Hammond S.A."/>
            <person name="Warren R.L."/>
            <person name="Vandervalk B.P."/>
            <person name="Kucuk E."/>
            <person name="Khan H."/>
            <person name="Gibb E.A."/>
            <person name="Pandoh P."/>
            <person name="Kirk H."/>
            <person name="Zhao Y."/>
            <person name="Jones M."/>
            <person name="Mungall A.J."/>
            <person name="Coope R."/>
            <person name="Pleasance S."/>
            <person name="Moore R.A."/>
            <person name="Holt R.A."/>
            <person name="Round J.M."/>
            <person name="Ohora S."/>
            <person name="Walle B.V."/>
            <person name="Veldhoen N."/>
            <person name="Helbing C.C."/>
            <person name="Birol I."/>
        </authorList>
    </citation>
    <scope>NUCLEOTIDE SEQUENCE [LARGE SCALE GENOMIC DNA]</scope>
</reference>
<keyword evidence="3" id="KW-1185">Reference proteome</keyword>
<organism evidence="2 3">
    <name type="scientific">Aquarana catesbeiana</name>
    <name type="common">American bullfrog</name>
    <name type="synonym">Rana catesbeiana</name>
    <dbReference type="NCBI Taxonomy" id="8400"/>
    <lineage>
        <taxon>Eukaryota</taxon>
        <taxon>Metazoa</taxon>
        <taxon>Chordata</taxon>
        <taxon>Craniata</taxon>
        <taxon>Vertebrata</taxon>
        <taxon>Euteleostomi</taxon>
        <taxon>Amphibia</taxon>
        <taxon>Batrachia</taxon>
        <taxon>Anura</taxon>
        <taxon>Neobatrachia</taxon>
        <taxon>Ranoidea</taxon>
        <taxon>Ranidae</taxon>
        <taxon>Aquarana</taxon>
    </lineage>
</organism>
<dbReference type="Proteomes" id="UP000228934">
    <property type="component" value="Unassembled WGS sequence"/>
</dbReference>
<proteinExistence type="predicted"/>
<evidence type="ECO:0000313" key="2">
    <source>
        <dbReference type="EMBL" id="PIO29122.1"/>
    </source>
</evidence>
<accession>A0A2G9RML2</accession>
<gene>
    <name evidence="2" type="ORF">AB205_0173650</name>
</gene>
<evidence type="ECO:0000256" key="1">
    <source>
        <dbReference type="SAM" id="SignalP"/>
    </source>
</evidence>
<evidence type="ECO:0000313" key="3">
    <source>
        <dbReference type="Proteomes" id="UP000228934"/>
    </source>
</evidence>
<dbReference type="EMBL" id="KV935386">
    <property type="protein sequence ID" value="PIO29122.1"/>
    <property type="molecule type" value="Genomic_DNA"/>
</dbReference>
<feature type="chain" id="PRO_5013594122" description="Spexin" evidence="1">
    <location>
        <begin position="26"/>
        <end position="95"/>
    </location>
</feature>
<sequence length="95" mass="10906">MSTQRAIVPLSAIFLLLLITDCSEGTKVLTRNWGPQSTLYLKGKHGKRNMLEMETDFPAFGPVYWMNSVSSIIGYQKSKPTLEQLFKKLKLYQYD</sequence>
<dbReference type="OrthoDB" id="8908244at2759"/>
<name>A0A2G9RML2_AQUCT</name>
<keyword evidence="1" id="KW-0732">Signal</keyword>
<evidence type="ECO:0008006" key="4">
    <source>
        <dbReference type="Google" id="ProtNLM"/>
    </source>
</evidence>
<feature type="signal peptide" evidence="1">
    <location>
        <begin position="1"/>
        <end position="25"/>
    </location>
</feature>
<protein>
    <recommendedName>
        <fullName evidence="4">Spexin</fullName>
    </recommendedName>
</protein>